<dbReference type="InterPro" id="IPR033985">
    <property type="entry name" value="SusD-like_N"/>
</dbReference>
<keyword evidence="4" id="KW-0998">Cell outer membrane</keyword>
<dbReference type="Proteomes" id="UP000788426">
    <property type="component" value="Unassembled WGS sequence"/>
</dbReference>
<evidence type="ECO:0000256" key="2">
    <source>
        <dbReference type="ARBA" id="ARBA00022729"/>
    </source>
</evidence>
<evidence type="ECO:0000313" key="9">
    <source>
        <dbReference type="Proteomes" id="UP000788426"/>
    </source>
</evidence>
<evidence type="ECO:0000259" key="6">
    <source>
        <dbReference type="Pfam" id="PF07980"/>
    </source>
</evidence>
<comment type="caution">
    <text evidence="8">The sequence shown here is derived from an EMBL/GenBank/DDBJ whole genome shotgun (WGS) entry which is preliminary data.</text>
</comment>
<dbReference type="Pfam" id="PF14322">
    <property type="entry name" value="SusD-like_3"/>
    <property type="match status" value="1"/>
</dbReference>
<evidence type="ECO:0000256" key="4">
    <source>
        <dbReference type="ARBA" id="ARBA00023237"/>
    </source>
</evidence>
<gene>
    <name evidence="8" type="ORF">KZO38_09615</name>
</gene>
<dbReference type="RefSeq" id="WP_219482182.1">
    <property type="nucleotide sequence ID" value="NZ_CALBAQ010000003.1"/>
</dbReference>
<keyword evidence="9" id="KW-1185">Reference proteome</keyword>
<feature type="domain" description="RagB/SusD" evidence="6">
    <location>
        <begin position="333"/>
        <end position="585"/>
    </location>
</feature>
<keyword evidence="2 5" id="KW-0732">Signal</keyword>
<organism evidence="8 9">
    <name type="scientific">Hoylesella nanceiensis</name>
    <dbReference type="NCBI Taxonomy" id="425941"/>
    <lineage>
        <taxon>Bacteria</taxon>
        <taxon>Pseudomonadati</taxon>
        <taxon>Bacteroidota</taxon>
        <taxon>Bacteroidia</taxon>
        <taxon>Bacteroidales</taxon>
        <taxon>Prevotellaceae</taxon>
        <taxon>Hoylesella</taxon>
    </lineage>
</organism>
<feature type="signal peptide" evidence="5">
    <location>
        <begin position="1"/>
        <end position="23"/>
    </location>
</feature>
<comment type="subcellular location">
    <subcellularLocation>
        <location evidence="1">Cell outer membrane</location>
    </subcellularLocation>
</comment>
<keyword evidence="3" id="KW-0472">Membrane</keyword>
<evidence type="ECO:0000256" key="1">
    <source>
        <dbReference type="ARBA" id="ARBA00004442"/>
    </source>
</evidence>
<dbReference type="Pfam" id="PF07980">
    <property type="entry name" value="SusD_RagB"/>
    <property type="match status" value="1"/>
</dbReference>
<evidence type="ECO:0000256" key="3">
    <source>
        <dbReference type="ARBA" id="ARBA00023136"/>
    </source>
</evidence>
<proteinExistence type="predicted"/>
<evidence type="ECO:0000256" key="5">
    <source>
        <dbReference type="SAM" id="SignalP"/>
    </source>
</evidence>
<protein>
    <submittedName>
        <fullName evidence="8">RagB/SusD family nutrient uptake outer membrane protein</fullName>
    </submittedName>
</protein>
<reference evidence="8 9" key="1">
    <citation type="submission" date="2021-07" db="EMBL/GenBank/DDBJ databases">
        <title>Genomic diversity and antimicrobial resistance of Prevotella spp. isolated from chronic lung disease airways.</title>
        <authorList>
            <person name="Webb K.A."/>
            <person name="Olagoke O.S."/>
            <person name="Baird T."/>
            <person name="Neill J."/>
            <person name="Pham A."/>
            <person name="Wells T.J."/>
            <person name="Ramsay K.A."/>
            <person name="Bell S.C."/>
            <person name="Sarovich D.S."/>
            <person name="Price E.P."/>
        </authorList>
    </citation>
    <scope>NUCLEOTIDE SEQUENCE [LARGE SCALE GENOMIC DNA]</scope>
    <source>
        <strain evidence="8 9">SCHI0011.S.12</strain>
    </source>
</reference>
<sequence length="585" mass="66526">MKRKNLIYILVCGALLTSCSDYLETPPSAELDENKVFADRTLTESYLTGVYAEGMPLGFSMNSSDADRKLAASSTLASACDEAEEGAEWGKGNSSWNKDNHNNNSIDWDEDPHHTMRWETLRKCNILLERLHEVPLDQGDPEFNTRATGEAYFMRALVFWEGVYRYGGLPIVRRRLNASDVTTLPRNTFADCVDSIVADCDRAAKLLPNYYTDATKKGRANRVAALSLKARVLLYAASPLFNTNHPYLSLGADNNLIGYASEDKERWKKAADAAKDAIEAVKASGFYALYDEGNPETNYEQMWTLPDNCEIILANKKYRNFKVSEKPLAADLPSWANNQSWSDGGLFATFNFVKYYETKTGQKAAWKDNGGDDLLDIYESLDPRFKQTIAAHGALWNDEVGVLNFFPGGAHSVANDKTKHLVRKWVPRTLKVTPPLNTVNIDWIVFRVAELYLNYAEALNEYYDNPPAEAFQAVNLVRARSGMPAFDNALTKDEFRQKLRNERAVELAYEDHRFWDIRRWMIAENEGVMQGKMYGLKLSPIVGQPNKAHYVPYVFERRSWSRRSYLHPIKQIEIDKGYLKQNPGW</sequence>
<feature type="chain" id="PRO_5046937873" evidence="5">
    <location>
        <begin position="24"/>
        <end position="585"/>
    </location>
</feature>
<evidence type="ECO:0000259" key="7">
    <source>
        <dbReference type="Pfam" id="PF14322"/>
    </source>
</evidence>
<name>A0ABS6YEM0_9BACT</name>
<accession>A0ABS6YEM0</accession>
<evidence type="ECO:0000313" key="8">
    <source>
        <dbReference type="EMBL" id="MBW4770009.1"/>
    </source>
</evidence>
<dbReference type="PROSITE" id="PS51257">
    <property type="entry name" value="PROKAR_LIPOPROTEIN"/>
    <property type="match status" value="1"/>
</dbReference>
<dbReference type="EMBL" id="JAHXCT010000007">
    <property type="protein sequence ID" value="MBW4770009.1"/>
    <property type="molecule type" value="Genomic_DNA"/>
</dbReference>
<feature type="domain" description="SusD-like N-terminal" evidence="7">
    <location>
        <begin position="94"/>
        <end position="234"/>
    </location>
</feature>
<dbReference type="InterPro" id="IPR012944">
    <property type="entry name" value="SusD_RagB_dom"/>
</dbReference>